<reference evidence="4" key="1">
    <citation type="journal article" date="2019" name="Int. J. Syst. Evol. Microbiol.">
        <title>The Global Catalogue of Microorganisms (GCM) 10K type strain sequencing project: providing services to taxonomists for standard genome sequencing and annotation.</title>
        <authorList>
            <consortium name="The Broad Institute Genomics Platform"/>
            <consortium name="The Broad Institute Genome Sequencing Center for Infectious Disease"/>
            <person name="Wu L."/>
            <person name="Ma J."/>
        </authorList>
    </citation>
    <scope>NUCLEOTIDE SEQUENCE [LARGE SCALE GENOMIC DNA]</scope>
    <source>
        <strain evidence="4">JCM 4733</strain>
    </source>
</reference>
<proteinExistence type="predicted"/>
<evidence type="ECO:0000313" key="3">
    <source>
        <dbReference type="EMBL" id="GHA16127.1"/>
    </source>
</evidence>
<organism evidence="3 4">
    <name type="scientific">Streptomyces canarius</name>
    <dbReference type="NCBI Taxonomy" id="285453"/>
    <lineage>
        <taxon>Bacteria</taxon>
        <taxon>Bacillati</taxon>
        <taxon>Actinomycetota</taxon>
        <taxon>Actinomycetes</taxon>
        <taxon>Kitasatosporales</taxon>
        <taxon>Streptomycetaceae</taxon>
        <taxon>Streptomyces</taxon>
    </lineage>
</organism>
<name>A0ABQ3CLL2_9ACTN</name>
<evidence type="ECO:0000313" key="4">
    <source>
        <dbReference type="Proteomes" id="UP000653644"/>
    </source>
</evidence>
<accession>A0ABQ3CLL2</accession>
<dbReference type="PANTHER" id="PTHR43156">
    <property type="entry name" value="STAGE II SPORULATION PROTEIN E-RELATED"/>
    <property type="match status" value="1"/>
</dbReference>
<dbReference type="EMBL" id="BMVN01000005">
    <property type="protein sequence ID" value="GHA16127.1"/>
    <property type="molecule type" value="Genomic_DNA"/>
</dbReference>
<dbReference type="InterPro" id="IPR001932">
    <property type="entry name" value="PPM-type_phosphatase-like_dom"/>
</dbReference>
<dbReference type="Pfam" id="PF07228">
    <property type="entry name" value="SpoIIE"/>
    <property type="match status" value="1"/>
</dbReference>
<dbReference type="InterPro" id="IPR052016">
    <property type="entry name" value="Bact_Sigma-Reg"/>
</dbReference>
<sequence length="139" mass="14337">MIDQEAREATLCSAGHMPVIARPPDGPAHRLTAPVGVPLGVNELSGAAVPFEETTQPLPPGSTVALYTDGLVERPGTDIEVQIDVLAHTLDGVSREDAPTDPDTLDATAAHLVGSLVPDTATHADDVTLLLLGLPEPQG</sequence>
<gene>
    <name evidence="3" type="ORF">GCM10010345_21230</name>
</gene>
<evidence type="ECO:0000256" key="1">
    <source>
        <dbReference type="ARBA" id="ARBA00022801"/>
    </source>
</evidence>
<evidence type="ECO:0000259" key="2">
    <source>
        <dbReference type="Pfam" id="PF07228"/>
    </source>
</evidence>
<dbReference type="InterPro" id="IPR036457">
    <property type="entry name" value="PPM-type-like_dom_sf"/>
</dbReference>
<feature type="domain" description="PPM-type phosphatase" evidence="2">
    <location>
        <begin position="2"/>
        <end position="132"/>
    </location>
</feature>
<comment type="caution">
    <text evidence="3">The sequence shown here is derived from an EMBL/GenBank/DDBJ whole genome shotgun (WGS) entry which is preliminary data.</text>
</comment>
<keyword evidence="4" id="KW-1185">Reference proteome</keyword>
<keyword evidence="1" id="KW-0378">Hydrolase</keyword>
<dbReference type="Gene3D" id="3.60.40.10">
    <property type="entry name" value="PPM-type phosphatase domain"/>
    <property type="match status" value="1"/>
</dbReference>
<protein>
    <recommendedName>
        <fullName evidence="2">PPM-type phosphatase domain-containing protein</fullName>
    </recommendedName>
</protein>
<dbReference type="PANTHER" id="PTHR43156:SF2">
    <property type="entry name" value="STAGE II SPORULATION PROTEIN E"/>
    <property type="match status" value="1"/>
</dbReference>
<dbReference type="Proteomes" id="UP000653644">
    <property type="component" value="Unassembled WGS sequence"/>
</dbReference>